<dbReference type="CDD" id="cd16104">
    <property type="entry name" value="Ubl_USP14_like"/>
    <property type="match status" value="1"/>
</dbReference>
<dbReference type="Proteomes" id="UP001651158">
    <property type="component" value="Unassembled WGS sequence"/>
</dbReference>
<evidence type="ECO:0000313" key="10">
    <source>
        <dbReference type="Proteomes" id="UP001651158"/>
    </source>
</evidence>
<comment type="caution">
    <text evidence="9">The sequence shown here is derived from an EMBL/GenBank/DDBJ whole genome shotgun (WGS) entry which is preliminary data.</text>
</comment>
<evidence type="ECO:0000256" key="7">
    <source>
        <dbReference type="SAM" id="MobiDB-lite"/>
    </source>
</evidence>
<organism evidence="9 10">
    <name type="scientific">Taenia crassiceps</name>
    <dbReference type="NCBI Taxonomy" id="6207"/>
    <lineage>
        <taxon>Eukaryota</taxon>
        <taxon>Metazoa</taxon>
        <taxon>Spiralia</taxon>
        <taxon>Lophotrochozoa</taxon>
        <taxon>Platyhelminthes</taxon>
        <taxon>Cestoda</taxon>
        <taxon>Eucestoda</taxon>
        <taxon>Cyclophyllidea</taxon>
        <taxon>Taeniidae</taxon>
        <taxon>Taenia</taxon>
    </lineage>
</organism>
<keyword evidence="3 6" id="KW-0833">Ubl conjugation pathway</keyword>
<dbReference type="PANTHER" id="PTHR43982">
    <property type="entry name" value="UBIQUITIN CARBOXYL-TERMINAL HYDROLASE"/>
    <property type="match status" value="1"/>
</dbReference>
<sequence length="607" mass="67369">MPVFRVNVKWNSQKFNDIEVNTDSTPEEFKARLFSLTGVPPERQKGATVMLMGSAGELPASITSKPVVESSIAPLMPPKADQSDAPRLPVGMANLGNTCYMNSALQLLFTIPEIRLFIQRAPVQSVDSLPPKLKDVVTALRLIFNGLAFSSSSIFPLIFLESLQSAFPQFATRTNADASTSEGNVEPIYQQQDANECWVEIIRVLQQLSADAKVMTSSPTPCPESFGTTTGWNPVDRYLTGSLVSTLTCTENEAEASQEAVDTFSQLSCFIVKDVKYLHTGIRNGLEGALTKNSTTLGREAIYKKVSRISRLPGYLSIQFMRFFYKEKEKVNAKILKDVKFPLSLDLFEFCTKELQVKLLPQREKVRAEDDAEAMAAKSRKITAASKEEKPPNPEDNPESYDPYWLEDDLGSNNTGLYELQGVVSHQGRMSMGHYVAWIKRKGKWFKLDDTKVSEVGEEDILKLSGGGEYHSAYILLYGPRRVRKPSQHHTTTLPIHSSLLTSNSSTTWTPLLPSPTSHMLTTCPQLGPTTLLHSSPATHSLHHHDVIPYPRAQPPTSSLLFPTDTNPLSLSVQIIHLLQHPQQVSFLQCQLLSTHSVGVQTTTAEY</sequence>
<dbReference type="EC" id="3.4.19.12" evidence="6"/>
<evidence type="ECO:0000256" key="4">
    <source>
        <dbReference type="ARBA" id="ARBA00022801"/>
    </source>
</evidence>
<dbReference type="Gene3D" id="3.90.70.10">
    <property type="entry name" value="Cysteine proteinases"/>
    <property type="match status" value="1"/>
</dbReference>
<dbReference type="PROSITE" id="PS50235">
    <property type="entry name" value="USP_3"/>
    <property type="match status" value="1"/>
</dbReference>
<feature type="region of interest" description="Disordered" evidence="7">
    <location>
        <begin position="377"/>
        <end position="405"/>
    </location>
</feature>
<keyword evidence="4 6" id="KW-0378">Hydrolase</keyword>
<evidence type="ECO:0000313" key="9">
    <source>
        <dbReference type="EMBL" id="KAL5105042.1"/>
    </source>
</evidence>
<dbReference type="PANTHER" id="PTHR43982:SF1">
    <property type="entry name" value="UBIQUITIN CARBOXYL-TERMINAL HYDROLASE 14"/>
    <property type="match status" value="1"/>
</dbReference>
<evidence type="ECO:0000259" key="8">
    <source>
        <dbReference type="PROSITE" id="PS50235"/>
    </source>
</evidence>
<dbReference type="InterPro" id="IPR018200">
    <property type="entry name" value="USP_CS"/>
</dbReference>
<keyword evidence="5 6" id="KW-0788">Thiol protease</keyword>
<comment type="catalytic activity">
    <reaction evidence="1 6">
        <text>Thiol-dependent hydrolysis of ester, thioester, amide, peptide and isopeptide bonds formed by the C-terminal Gly of ubiquitin (a 76-residue protein attached to proteins as an intracellular targeting signal).</text>
        <dbReference type="EC" id="3.4.19.12"/>
    </reaction>
</comment>
<dbReference type="Pfam" id="PF00443">
    <property type="entry name" value="UCH"/>
    <property type="match status" value="1"/>
</dbReference>
<proteinExistence type="inferred from homology"/>
<dbReference type="PROSITE" id="PS00972">
    <property type="entry name" value="USP_1"/>
    <property type="match status" value="1"/>
</dbReference>
<name>A0ABR4Q5Z2_9CEST</name>
<dbReference type="SUPFAM" id="SSF54001">
    <property type="entry name" value="Cysteine proteinases"/>
    <property type="match status" value="1"/>
</dbReference>
<reference evidence="9 10" key="1">
    <citation type="journal article" date="2022" name="Front. Cell. Infect. Microbiol.">
        <title>The Genomes of Two Strains of Taenia crassiceps the Animal Model for the Study of Human Cysticercosis.</title>
        <authorList>
            <person name="Bobes R.J."/>
            <person name="Estrada K."/>
            <person name="Rios-Valencia D.G."/>
            <person name="Calderon-Gallegos A."/>
            <person name="de la Torre P."/>
            <person name="Carrero J.C."/>
            <person name="Sanchez-Flores A."/>
            <person name="Laclette J.P."/>
        </authorList>
    </citation>
    <scope>NUCLEOTIDE SEQUENCE [LARGE SCALE GENOMIC DNA]</scope>
    <source>
        <strain evidence="9">WFUcys</strain>
    </source>
</reference>
<accession>A0ABR4Q5Z2</accession>
<dbReference type="InterPro" id="IPR029071">
    <property type="entry name" value="Ubiquitin-like_domsf"/>
</dbReference>
<dbReference type="SUPFAM" id="SSF54236">
    <property type="entry name" value="Ubiquitin-like"/>
    <property type="match status" value="1"/>
</dbReference>
<evidence type="ECO:0000256" key="3">
    <source>
        <dbReference type="ARBA" id="ARBA00022786"/>
    </source>
</evidence>
<evidence type="ECO:0000256" key="6">
    <source>
        <dbReference type="RuleBase" id="RU366025"/>
    </source>
</evidence>
<dbReference type="GO" id="GO:0016787">
    <property type="term" value="F:hydrolase activity"/>
    <property type="evidence" value="ECO:0007669"/>
    <property type="project" value="UniProtKB-KW"/>
</dbReference>
<dbReference type="InterPro" id="IPR044635">
    <property type="entry name" value="UBP14-like"/>
</dbReference>
<dbReference type="InterPro" id="IPR001394">
    <property type="entry name" value="Peptidase_C19_UCH"/>
</dbReference>
<dbReference type="EMBL" id="JAKROA010000010">
    <property type="protein sequence ID" value="KAL5105042.1"/>
    <property type="molecule type" value="Genomic_DNA"/>
</dbReference>
<keyword evidence="10" id="KW-1185">Reference proteome</keyword>
<keyword evidence="2 6" id="KW-0645">Protease</keyword>
<comment type="similarity">
    <text evidence="6">Belongs to the peptidase C19 family.</text>
</comment>
<dbReference type="PROSITE" id="PS00973">
    <property type="entry name" value="USP_2"/>
    <property type="match status" value="1"/>
</dbReference>
<evidence type="ECO:0000256" key="1">
    <source>
        <dbReference type="ARBA" id="ARBA00000707"/>
    </source>
</evidence>
<dbReference type="InterPro" id="IPR038765">
    <property type="entry name" value="Papain-like_cys_pep_sf"/>
</dbReference>
<protein>
    <recommendedName>
        <fullName evidence="6">Ubiquitin carboxyl-terminal hydrolase</fullName>
        <ecNumber evidence="6">3.4.19.12</ecNumber>
    </recommendedName>
</protein>
<evidence type="ECO:0000256" key="5">
    <source>
        <dbReference type="ARBA" id="ARBA00022807"/>
    </source>
</evidence>
<dbReference type="InterPro" id="IPR028889">
    <property type="entry name" value="USP"/>
</dbReference>
<evidence type="ECO:0000256" key="2">
    <source>
        <dbReference type="ARBA" id="ARBA00022670"/>
    </source>
</evidence>
<gene>
    <name evidence="9" type="ORF">TcWFU_009963</name>
</gene>
<dbReference type="Gene3D" id="3.10.20.90">
    <property type="entry name" value="Phosphatidylinositol 3-kinase Catalytic Subunit, Chain A, domain 1"/>
    <property type="match status" value="1"/>
</dbReference>
<feature type="domain" description="USP" evidence="8">
    <location>
        <begin position="90"/>
        <end position="481"/>
    </location>
</feature>